<dbReference type="GO" id="GO:0016787">
    <property type="term" value="F:hydrolase activity"/>
    <property type="evidence" value="ECO:0007669"/>
    <property type="project" value="UniProtKB-KW"/>
</dbReference>
<dbReference type="GO" id="GO:0005524">
    <property type="term" value="F:ATP binding"/>
    <property type="evidence" value="ECO:0007669"/>
    <property type="project" value="UniProtKB-KW"/>
</dbReference>
<name>A0A6A6Q3J0_9PEZI</name>
<dbReference type="InterPro" id="IPR000330">
    <property type="entry name" value="SNF2_N"/>
</dbReference>
<keyword evidence="1" id="KW-0547">Nucleotide-binding</keyword>
<keyword evidence="6" id="KW-1185">Reference proteome</keyword>
<keyword evidence="2 5" id="KW-0378">Hydrolase</keyword>
<dbReference type="Proteomes" id="UP000799767">
    <property type="component" value="Unassembled WGS sequence"/>
</dbReference>
<dbReference type="InterPro" id="IPR050628">
    <property type="entry name" value="SNF2_RAD54_helicase_TF"/>
</dbReference>
<evidence type="ECO:0000256" key="1">
    <source>
        <dbReference type="ARBA" id="ARBA00022741"/>
    </source>
</evidence>
<gene>
    <name evidence="5" type="ORF">BDY17DRAFT_80307</name>
</gene>
<sequence>MPSQLKAAGTVIHGRKSKFKGLILADPPGTGKTLSVLLAIYQDYDPGDGPCVVVVPANHDQHWMDEINKCFKKGMLPAVLLNDESITPFDLFRYRVVIVTYDYLVAERRRMVQFEVDLARYSRGDKDTAPPRPQVALFSDVFKVGGVRAFGKYLILDDAHHLRDYKGVAYKTVKVFRARFEACIAVTGTPLVDSWFDAYALLSMLKAHPITSPALMLANFSEMRLGEDGVQRRMEPEGQRLIRLQAIMDAVTLRRPSPFEAAPETNETIRAILEDITRPDNAESPPPRKIVPL</sequence>
<dbReference type="GO" id="GO:0008094">
    <property type="term" value="F:ATP-dependent activity, acting on DNA"/>
    <property type="evidence" value="ECO:0007669"/>
    <property type="project" value="TreeGrafter"/>
</dbReference>
<keyword evidence="3" id="KW-0067">ATP-binding</keyword>
<reference evidence="5" key="1">
    <citation type="journal article" date="2020" name="Stud. Mycol.">
        <title>101 Dothideomycetes genomes: a test case for predicting lifestyles and emergence of pathogens.</title>
        <authorList>
            <person name="Haridas S."/>
            <person name="Albert R."/>
            <person name="Binder M."/>
            <person name="Bloem J."/>
            <person name="Labutti K."/>
            <person name="Salamov A."/>
            <person name="Andreopoulos B."/>
            <person name="Baker S."/>
            <person name="Barry K."/>
            <person name="Bills G."/>
            <person name="Bluhm B."/>
            <person name="Cannon C."/>
            <person name="Castanera R."/>
            <person name="Culley D."/>
            <person name="Daum C."/>
            <person name="Ezra D."/>
            <person name="Gonzalez J."/>
            <person name="Henrissat B."/>
            <person name="Kuo A."/>
            <person name="Liang C."/>
            <person name="Lipzen A."/>
            <person name="Lutzoni F."/>
            <person name="Magnuson J."/>
            <person name="Mondo S."/>
            <person name="Nolan M."/>
            <person name="Ohm R."/>
            <person name="Pangilinan J."/>
            <person name="Park H.-J."/>
            <person name="Ramirez L."/>
            <person name="Alfaro M."/>
            <person name="Sun H."/>
            <person name="Tritt A."/>
            <person name="Yoshinaga Y."/>
            <person name="Zwiers L.-H."/>
            <person name="Turgeon B."/>
            <person name="Goodwin S."/>
            <person name="Spatafora J."/>
            <person name="Crous P."/>
            <person name="Grigoriev I."/>
        </authorList>
    </citation>
    <scope>NUCLEOTIDE SEQUENCE</scope>
    <source>
        <strain evidence="5">CBS 113389</strain>
    </source>
</reference>
<protein>
    <submittedName>
        <fullName evidence="5">P-loop containing nucleoside triphosphate hydrolase protein</fullName>
    </submittedName>
</protein>
<dbReference type="EMBL" id="MU001632">
    <property type="protein sequence ID" value="KAF2486516.1"/>
    <property type="molecule type" value="Genomic_DNA"/>
</dbReference>
<dbReference type="InterPro" id="IPR014001">
    <property type="entry name" value="Helicase_ATP-bd"/>
</dbReference>
<dbReference type="RefSeq" id="XP_033593085.1">
    <property type="nucleotide sequence ID" value="XM_033738725.1"/>
</dbReference>
<dbReference type="AlphaFoldDB" id="A0A6A6Q3J0"/>
<dbReference type="SMART" id="SM00487">
    <property type="entry name" value="DEXDc"/>
    <property type="match status" value="1"/>
</dbReference>
<dbReference type="SUPFAM" id="SSF52540">
    <property type="entry name" value="P-loop containing nucleoside triphosphate hydrolases"/>
    <property type="match status" value="1"/>
</dbReference>
<dbReference type="PROSITE" id="PS51192">
    <property type="entry name" value="HELICASE_ATP_BIND_1"/>
    <property type="match status" value="1"/>
</dbReference>
<evidence type="ECO:0000256" key="2">
    <source>
        <dbReference type="ARBA" id="ARBA00022801"/>
    </source>
</evidence>
<dbReference type="GO" id="GO:0006281">
    <property type="term" value="P:DNA repair"/>
    <property type="evidence" value="ECO:0007669"/>
    <property type="project" value="TreeGrafter"/>
</dbReference>
<evidence type="ECO:0000313" key="5">
    <source>
        <dbReference type="EMBL" id="KAF2486516.1"/>
    </source>
</evidence>
<proteinExistence type="predicted"/>
<dbReference type="GeneID" id="54479726"/>
<dbReference type="Gene3D" id="3.40.50.10810">
    <property type="entry name" value="Tandem AAA-ATPase domain"/>
    <property type="match status" value="2"/>
</dbReference>
<feature type="domain" description="Helicase ATP-binding" evidence="4">
    <location>
        <begin position="13"/>
        <end position="208"/>
    </location>
</feature>
<evidence type="ECO:0000256" key="3">
    <source>
        <dbReference type="ARBA" id="ARBA00022840"/>
    </source>
</evidence>
<dbReference type="InterPro" id="IPR038718">
    <property type="entry name" value="SNF2-like_sf"/>
</dbReference>
<dbReference type="Pfam" id="PF00176">
    <property type="entry name" value="SNF2-rel_dom"/>
    <property type="match status" value="1"/>
</dbReference>
<dbReference type="InterPro" id="IPR027417">
    <property type="entry name" value="P-loop_NTPase"/>
</dbReference>
<dbReference type="OrthoDB" id="3798703at2759"/>
<organism evidence="5 6">
    <name type="scientific">Neohortaea acidophila</name>
    <dbReference type="NCBI Taxonomy" id="245834"/>
    <lineage>
        <taxon>Eukaryota</taxon>
        <taxon>Fungi</taxon>
        <taxon>Dikarya</taxon>
        <taxon>Ascomycota</taxon>
        <taxon>Pezizomycotina</taxon>
        <taxon>Dothideomycetes</taxon>
        <taxon>Dothideomycetidae</taxon>
        <taxon>Mycosphaerellales</taxon>
        <taxon>Teratosphaeriaceae</taxon>
        <taxon>Neohortaea</taxon>
    </lineage>
</organism>
<accession>A0A6A6Q3J0</accession>
<evidence type="ECO:0000313" key="6">
    <source>
        <dbReference type="Proteomes" id="UP000799767"/>
    </source>
</evidence>
<evidence type="ECO:0000259" key="4">
    <source>
        <dbReference type="PROSITE" id="PS51192"/>
    </source>
</evidence>
<dbReference type="GO" id="GO:0005634">
    <property type="term" value="C:nucleus"/>
    <property type="evidence" value="ECO:0007669"/>
    <property type="project" value="TreeGrafter"/>
</dbReference>
<dbReference type="PANTHER" id="PTHR45626">
    <property type="entry name" value="TRANSCRIPTION TERMINATION FACTOR 2-RELATED"/>
    <property type="match status" value="1"/>
</dbReference>